<comment type="caution">
    <text evidence="4">Lacks conserved residue(s) required for the propagation of feature annotation.</text>
</comment>
<feature type="domain" description="LPS-assembly protein LptD central" evidence="7">
    <location>
        <begin position="285"/>
        <end position="378"/>
    </location>
</feature>
<comment type="subunit">
    <text evidence="4">Component of the lipopolysaccharide transport and assembly complex. Interacts with LptE and LptA.</text>
</comment>
<dbReference type="Pfam" id="PF04453">
    <property type="entry name" value="LptD"/>
    <property type="match status" value="1"/>
</dbReference>
<dbReference type="Proteomes" id="UP000528457">
    <property type="component" value="Unassembled WGS sequence"/>
</dbReference>
<dbReference type="PANTHER" id="PTHR30189:SF1">
    <property type="entry name" value="LPS-ASSEMBLY PROTEIN LPTD"/>
    <property type="match status" value="1"/>
</dbReference>
<dbReference type="AlphaFoldDB" id="A0A7X0JTI5"/>
<gene>
    <name evidence="4" type="primary">lptD</name>
    <name evidence="8" type="ORF">HNR48_001448</name>
</gene>
<evidence type="ECO:0000259" key="5">
    <source>
        <dbReference type="Pfam" id="PF03968"/>
    </source>
</evidence>
<comment type="similarity">
    <text evidence="4">Belongs to the LptD family.</text>
</comment>
<name>A0A7X0JTI5_9GAMM</name>
<sequence length="934" mass="105604">MAKPRQPQLRALLPHSSSKAPGRVSALAAAIALISSGLGQLAVAQDDNSLWDCKAEDGKWACESKPNPEVYERPQRSNVFLGGNKGPAGSADAKSVRSYHPLDWVREEQLSEEQRKNLSPGCCGAFVEPMREDEEAQLDPDGAPLRLSADSTEAMQETSATLEGDVKMIQGYRQLEADRAMVDRGTSTAELDGNIRLREPGVLIKGDSMDMDMDSGVAHVNNAQYVLHQQGIHGSATQITRLGDKTLEMTEASYSQCEPEDPSWLLQGRSVHIDPKTEVGTARDIVLRVKGIPVFYTPYLQFPVGDKRKSGLLFPSISSSDSGGIDLTVPYYLNLAPNYDMTLTPRYINDRGFMLETEFRHLNRYFKTDANFAYLAKDEGGNDKDNQRLVNEGLISPGQASPYLDEDRWLVGVDQKGRGESWYSKIDYTQVSDRDYLRDLDTASLSLNSISDLRQLALAGYRLDNWDVSIKAEKFQTIVNGLASPYKQLPTVRAMGNYQWGDFSAELLNEYTQFDHRDKDRNANRIVGDRARLDYRLNWDKQWAWGYFRPMIGARALSYKLDSINLLDTANDSPNAAAGMASIDSTIYFERLGNLFGKNYKQTFEPRLFYFYSDHADQSDFYNLTPGGADIDFDTSDVTVGYSQLFRTSRFAGADRIDDANQLSVGLTSRFINQRSGEEWLRVSLGQIFYFEDRQVSLTGEFGDLSNAETLRQELTAQLSSSNISERIQARRQLDRLEKQIGNQSEYAFLLSGSLSQKLRYGVDLTWRQYDDRLERGNVYLRYMDEDARIFNLSYRYDRNFGQLDNTDFNNNGITNELLDNDIEQADVSFILPVFDSWSLIARANYDVTNSRELETLAGFEYNSCCYRIRLVGRRWIDNFLATQGTLVDQQVQEDSGIFFEIQLKGLGGTGKRLSSILKDAIYGYQQREDMFGN</sequence>
<dbReference type="InParanoid" id="A0A7X0JTI5"/>
<dbReference type="InterPro" id="IPR007543">
    <property type="entry name" value="LptD_C"/>
</dbReference>
<dbReference type="InterPro" id="IPR020889">
    <property type="entry name" value="LipoPS_assembly_LptD"/>
</dbReference>
<feature type="domain" description="Organic solvent tolerance-like N-terminal" evidence="5">
    <location>
        <begin position="148"/>
        <end position="278"/>
    </location>
</feature>
<accession>A0A7X0JTI5</accession>
<dbReference type="Gene3D" id="2.60.450.10">
    <property type="entry name" value="Lipopolysaccharide (LPS) transport protein A like domain"/>
    <property type="match status" value="1"/>
</dbReference>
<dbReference type="InterPro" id="IPR005653">
    <property type="entry name" value="OstA-like_N"/>
</dbReference>
<comment type="function">
    <text evidence="4">Together with LptE, is involved in the assembly of lipopolysaccharide (LPS) at the surface of the outer membrane.</text>
</comment>
<evidence type="ECO:0000256" key="3">
    <source>
        <dbReference type="ARBA" id="ARBA00023237"/>
    </source>
</evidence>
<protein>
    <recommendedName>
        <fullName evidence="4">LPS-assembly protein LptD</fullName>
    </recommendedName>
</protein>
<keyword evidence="1 4" id="KW-0732">Signal</keyword>
<evidence type="ECO:0000256" key="4">
    <source>
        <dbReference type="HAMAP-Rule" id="MF_01411"/>
    </source>
</evidence>
<dbReference type="HAMAP" id="MF_01411">
    <property type="entry name" value="LPS_assembly_LptD"/>
    <property type="match status" value="1"/>
</dbReference>
<proteinExistence type="inferred from homology"/>
<keyword evidence="2 4" id="KW-0472">Membrane</keyword>
<evidence type="ECO:0000259" key="7">
    <source>
        <dbReference type="Pfam" id="PF19838"/>
    </source>
</evidence>
<dbReference type="Pfam" id="PF03968">
    <property type="entry name" value="LptD_N"/>
    <property type="match status" value="1"/>
</dbReference>
<evidence type="ECO:0000313" key="8">
    <source>
        <dbReference type="EMBL" id="MBB6521170.1"/>
    </source>
</evidence>
<dbReference type="Pfam" id="PF19838">
    <property type="entry name" value="LptD_2"/>
    <property type="match status" value="1"/>
</dbReference>
<keyword evidence="3 4" id="KW-0998">Cell outer membrane</keyword>
<comment type="subcellular location">
    <subcellularLocation>
        <location evidence="4">Cell outer membrane</location>
    </subcellularLocation>
</comment>
<reference evidence="8 9" key="1">
    <citation type="submission" date="2020-08" db="EMBL/GenBank/DDBJ databases">
        <title>Genomic Encyclopedia of Type Strains, Phase IV (KMG-IV): sequencing the most valuable type-strain genomes for metagenomic binning, comparative biology and taxonomic classification.</title>
        <authorList>
            <person name="Goeker M."/>
        </authorList>
    </citation>
    <scope>NUCLEOTIDE SEQUENCE [LARGE SCALE GENOMIC DNA]</scope>
    <source>
        <strain evidence="8 9">DSM 22368</strain>
    </source>
</reference>
<dbReference type="GO" id="GO:0015920">
    <property type="term" value="P:lipopolysaccharide transport"/>
    <property type="evidence" value="ECO:0007669"/>
    <property type="project" value="InterPro"/>
</dbReference>
<evidence type="ECO:0000259" key="6">
    <source>
        <dbReference type="Pfam" id="PF04453"/>
    </source>
</evidence>
<dbReference type="EMBL" id="JACHHT010000001">
    <property type="protein sequence ID" value="MBB6521170.1"/>
    <property type="molecule type" value="Genomic_DNA"/>
</dbReference>
<organism evidence="8 9">
    <name type="scientific">Pseudoteredinibacter isoporae</name>
    <dbReference type="NCBI Taxonomy" id="570281"/>
    <lineage>
        <taxon>Bacteria</taxon>
        <taxon>Pseudomonadati</taxon>
        <taxon>Pseudomonadota</taxon>
        <taxon>Gammaproteobacteria</taxon>
        <taxon>Cellvibrionales</taxon>
        <taxon>Cellvibrionaceae</taxon>
        <taxon>Pseudoteredinibacter</taxon>
    </lineage>
</organism>
<evidence type="ECO:0000256" key="2">
    <source>
        <dbReference type="ARBA" id="ARBA00023136"/>
    </source>
</evidence>
<dbReference type="FunCoup" id="A0A7X0JTI5">
    <property type="interactions" value="152"/>
</dbReference>
<dbReference type="InterPro" id="IPR045659">
    <property type="entry name" value="LptD_2"/>
</dbReference>
<feature type="domain" description="LptD C-terminal" evidence="6">
    <location>
        <begin position="407"/>
        <end position="838"/>
    </location>
</feature>
<comment type="caution">
    <text evidence="8">The sequence shown here is derived from an EMBL/GenBank/DDBJ whole genome shotgun (WGS) entry which is preliminary data.</text>
</comment>
<dbReference type="GO" id="GO:1990351">
    <property type="term" value="C:transporter complex"/>
    <property type="evidence" value="ECO:0007669"/>
    <property type="project" value="TreeGrafter"/>
</dbReference>
<evidence type="ECO:0000256" key="1">
    <source>
        <dbReference type="ARBA" id="ARBA00022729"/>
    </source>
</evidence>
<dbReference type="PANTHER" id="PTHR30189">
    <property type="entry name" value="LPS-ASSEMBLY PROTEIN"/>
    <property type="match status" value="1"/>
</dbReference>
<evidence type="ECO:0000313" key="9">
    <source>
        <dbReference type="Proteomes" id="UP000528457"/>
    </source>
</evidence>
<keyword evidence="9" id="KW-1185">Reference proteome</keyword>
<dbReference type="GO" id="GO:0009279">
    <property type="term" value="C:cell outer membrane"/>
    <property type="evidence" value="ECO:0007669"/>
    <property type="project" value="UniProtKB-SubCell"/>
</dbReference>
<dbReference type="InterPro" id="IPR050218">
    <property type="entry name" value="LptD"/>
</dbReference>
<dbReference type="RefSeq" id="WP_166849244.1">
    <property type="nucleotide sequence ID" value="NZ_JAAONY010000001.1"/>
</dbReference>
<dbReference type="GO" id="GO:0043165">
    <property type="term" value="P:Gram-negative-bacterium-type cell outer membrane assembly"/>
    <property type="evidence" value="ECO:0007669"/>
    <property type="project" value="UniProtKB-UniRule"/>
</dbReference>